<comment type="caution">
    <text evidence="3">The sequence shown here is derived from an EMBL/GenBank/DDBJ whole genome shotgun (WGS) entry which is preliminary data.</text>
</comment>
<proteinExistence type="predicted"/>
<feature type="signal peptide" evidence="2">
    <location>
        <begin position="1"/>
        <end position="25"/>
    </location>
</feature>
<feature type="region of interest" description="Disordered" evidence="1">
    <location>
        <begin position="109"/>
        <end position="173"/>
    </location>
</feature>
<name>A0ABP1R7R8_9HEXA</name>
<accession>A0ABP1R7R8</accession>
<dbReference type="EMBL" id="CAXLJM020000057">
    <property type="protein sequence ID" value="CAL8118354.1"/>
    <property type="molecule type" value="Genomic_DNA"/>
</dbReference>
<evidence type="ECO:0000256" key="2">
    <source>
        <dbReference type="SAM" id="SignalP"/>
    </source>
</evidence>
<sequence>MWLSTQISVLLVIVLVYSLVPFTSAGIGLKIPYLSLQPAPRVPPTNQANPLQPQQLLAQPPKAHALLQQFMKLLPAAKLPNFLNPYHNHQHLKQQNIRPQQQNIRPHKPIRQPQHQLSSPHQKFRQPQQQPSSPHQQIRQPQQQPPSSYQQFPRPQSQQLSTPHQQFHQTQGQVQPNQLLPAQSDLNPHFHSLHSSSDQNGALYLHDPDSSVNFYFKENLYGSSKKVNIHHDGCRQVPTDYWHEKPKSLWAKHCIVLYQNGHCKGNGVQVAGMVSELRTAGLHYGVTSFRPCEKNIRIRFTSPHDNKLHHHNHDHHQHHHDQY</sequence>
<feature type="region of interest" description="Disordered" evidence="1">
    <location>
        <begin position="304"/>
        <end position="323"/>
    </location>
</feature>
<evidence type="ECO:0000313" key="3">
    <source>
        <dbReference type="EMBL" id="CAL8118354.1"/>
    </source>
</evidence>
<gene>
    <name evidence="3" type="ORF">ODALV1_LOCUS18097</name>
</gene>
<evidence type="ECO:0000313" key="4">
    <source>
        <dbReference type="Proteomes" id="UP001642540"/>
    </source>
</evidence>
<evidence type="ECO:0000256" key="1">
    <source>
        <dbReference type="SAM" id="MobiDB-lite"/>
    </source>
</evidence>
<dbReference type="Proteomes" id="UP001642540">
    <property type="component" value="Unassembled WGS sequence"/>
</dbReference>
<protein>
    <submittedName>
        <fullName evidence="3">Uncharacterized protein</fullName>
    </submittedName>
</protein>
<feature type="compositionally biased region" description="Low complexity" evidence="1">
    <location>
        <begin position="119"/>
        <end position="173"/>
    </location>
</feature>
<keyword evidence="2" id="KW-0732">Signal</keyword>
<feature type="chain" id="PRO_5046891660" evidence="2">
    <location>
        <begin position="26"/>
        <end position="323"/>
    </location>
</feature>
<organism evidence="3 4">
    <name type="scientific">Orchesella dallaii</name>
    <dbReference type="NCBI Taxonomy" id="48710"/>
    <lineage>
        <taxon>Eukaryota</taxon>
        <taxon>Metazoa</taxon>
        <taxon>Ecdysozoa</taxon>
        <taxon>Arthropoda</taxon>
        <taxon>Hexapoda</taxon>
        <taxon>Collembola</taxon>
        <taxon>Entomobryomorpha</taxon>
        <taxon>Entomobryoidea</taxon>
        <taxon>Orchesellidae</taxon>
        <taxon>Orchesellinae</taxon>
        <taxon>Orchesella</taxon>
    </lineage>
</organism>
<keyword evidence="4" id="KW-1185">Reference proteome</keyword>
<reference evidence="3 4" key="1">
    <citation type="submission" date="2024-08" db="EMBL/GenBank/DDBJ databases">
        <authorList>
            <person name="Cucini C."/>
            <person name="Frati F."/>
        </authorList>
    </citation>
    <scope>NUCLEOTIDE SEQUENCE [LARGE SCALE GENOMIC DNA]</scope>
</reference>
<feature type="compositionally biased region" description="Basic residues" evidence="1">
    <location>
        <begin position="307"/>
        <end position="323"/>
    </location>
</feature>